<feature type="domain" description="SMP-30/Gluconolactonase/LRE-like region" evidence="2">
    <location>
        <begin position="14"/>
        <end position="252"/>
    </location>
</feature>
<dbReference type="PRINTS" id="PR01790">
    <property type="entry name" value="SMP30FAMILY"/>
</dbReference>
<evidence type="ECO:0000313" key="3">
    <source>
        <dbReference type="EMBL" id="MBS2546296.1"/>
    </source>
</evidence>
<dbReference type="Gene3D" id="2.120.10.30">
    <property type="entry name" value="TolB, C-terminal domain"/>
    <property type="match status" value="1"/>
</dbReference>
<dbReference type="PANTHER" id="PTHR10907">
    <property type="entry name" value="REGUCALCIN"/>
    <property type="match status" value="1"/>
</dbReference>
<gene>
    <name evidence="3" type="ORF">KGQ19_05400</name>
</gene>
<organism evidence="3 4">
    <name type="scientific">Catenulispora pinistramenti</name>
    <dbReference type="NCBI Taxonomy" id="2705254"/>
    <lineage>
        <taxon>Bacteria</taxon>
        <taxon>Bacillati</taxon>
        <taxon>Actinomycetota</taxon>
        <taxon>Actinomycetes</taxon>
        <taxon>Catenulisporales</taxon>
        <taxon>Catenulisporaceae</taxon>
        <taxon>Catenulispora</taxon>
    </lineage>
</organism>
<protein>
    <submittedName>
        <fullName evidence="3">SMP-30/gluconolactonase/LRE family protein</fullName>
    </submittedName>
</protein>
<dbReference type="Proteomes" id="UP000730482">
    <property type="component" value="Unassembled WGS sequence"/>
</dbReference>
<accession>A0ABS5KKC7</accession>
<evidence type="ECO:0000259" key="2">
    <source>
        <dbReference type="Pfam" id="PF08450"/>
    </source>
</evidence>
<proteinExistence type="inferred from homology"/>
<dbReference type="RefSeq" id="WP_212007946.1">
    <property type="nucleotide sequence ID" value="NZ_JAAFYZ010000011.1"/>
</dbReference>
<keyword evidence="4" id="KW-1185">Reference proteome</keyword>
<dbReference type="EMBL" id="JAAFYZ010000011">
    <property type="protein sequence ID" value="MBS2546296.1"/>
    <property type="molecule type" value="Genomic_DNA"/>
</dbReference>
<sequence>MFNPEVFVPCDAEVGEGPVVDHAAGRLLFVDIPRGRLLRADLRVSGPATELAAVGMSLGAVAPRRSGGWVAACARGFGTLRPDGDLGVQYPVLDDPALRMNDAKCDSAGRFWAGSTELSFEPGRGALHCWDPQHGVRTVVEGLTLPNGLGWSPDDTVFYLADSMRQVVLSAPFDVRTGTIGSLSELIRVDDGLPDGLCVDVDGCLWLAVWGAGEVRRYDPRGRLIATVRFPVSQPSSCAFGADGALFVTSAREGTHAAQEPYAGSVFVVDAGVRGVPTGIFEA</sequence>
<dbReference type="InterPro" id="IPR013658">
    <property type="entry name" value="SGL"/>
</dbReference>
<name>A0ABS5KKC7_9ACTN</name>
<evidence type="ECO:0000313" key="4">
    <source>
        <dbReference type="Proteomes" id="UP000730482"/>
    </source>
</evidence>
<evidence type="ECO:0000256" key="1">
    <source>
        <dbReference type="ARBA" id="ARBA00008853"/>
    </source>
</evidence>
<dbReference type="InterPro" id="IPR011042">
    <property type="entry name" value="6-blade_b-propeller_TolB-like"/>
</dbReference>
<comment type="similarity">
    <text evidence="1">Belongs to the SMP-30/CGR1 family.</text>
</comment>
<dbReference type="InterPro" id="IPR005511">
    <property type="entry name" value="SMP-30"/>
</dbReference>
<dbReference type="Pfam" id="PF08450">
    <property type="entry name" value="SGL"/>
    <property type="match status" value="1"/>
</dbReference>
<reference evidence="3 4" key="1">
    <citation type="submission" date="2020-02" db="EMBL/GenBank/DDBJ databases">
        <title>Acidophilic actinobacteria isolated from forest soil.</title>
        <authorList>
            <person name="Golinska P."/>
        </authorList>
    </citation>
    <scope>NUCLEOTIDE SEQUENCE [LARGE SCALE GENOMIC DNA]</scope>
    <source>
        <strain evidence="3 4">NL8</strain>
    </source>
</reference>
<comment type="caution">
    <text evidence="3">The sequence shown here is derived from an EMBL/GenBank/DDBJ whole genome shotgun (WGS) entry which is preliminary data.</text>
</comment>
<dbReference type="SUPFAM" id="SSF63829">
    <property type="entry name" value="Calcium-dependent phosphotriesterase"/>
    <property type="match status" value="1"/>
</dbReference>
<dbReference type="PANTHER" id="PTHR10907:SF47">
    <property type="entry name" value="REGUCALCIN"/>
    <property type="match status" value="1"/>
</dbReference>